<protein>
    <submittedName>
        <fullName evidence="3">DUF4189 domain-containing protein</fullName>
    </submittedName>
</protein>
<dbReference type="InterPro" id="IPR025240">
    <property type="entry name" value="DUF4189"/>
</dbReference>
<keyword evidence="1" id="KW-0732">Signal</keyword>
<dbReference type="AlphaFoldDB" id="A0A3N4G2E8"/>
<feature type="signal peptide" evidence="1">
    <location>
        <begin position="1"/>
        <end position="22"/>
    </location>
</feature>
<dbReference type="RefSeq" id="WP_123933009.1">
    <property type="nucleotide sequence ID" value="NZ_JBPSDP010000023.1"/>
</dbReference>
<sequence length="130" mass="13250">MSIRKRLVASAVAVGAVGAALVAPTALDTAPAAHAYGSYYGAIALNTSTGDTGRAWDYDSYAEASSEALDACGYGCKVVVQFVNGCGAVASSPSYWGYGRGPSLYSAQSNALYAAGGGEIYTWVCTSDHQ</sequence>
<evidence type="ECO:0000313" key="3">
    <source>
        <dbReference type="EMBL" id="RPA56428.1"/>
    </source>
</evidence>
<name>A0A3N4G2E8_9ACTN</name>
<comment type="caution">
    <text evidence="3">The sequence shown here is derived from an EMBL/GenBank/DDBJ whole genome shotgun (WGS) entry which is preliminary data.</text>
</comment>
<keyword evidence="4" id="KW-1185">Reference proteome</keyword>
<feature type="chain" id="PRO_5039496330" evidence="1">
    <location>
        <begin position="23"/>
        <end position="130"/>
    </location>
</feature>
<evidence type="ECO:0000256" key="1">
    <source>
        <dbReference type="SAM" id="SignalP"/>
    </source>
</evidence>
<dbReference type="OrthoDB" id="3483193at2"/>
<reference evidence="3 4" key="1">
    <citation type="submission" date="2018-11" db="EMBL/GenBank/DDBJ databases">
        <title>Draft genome sequence of Gordonia sp. RS15-1S isolated from rice stems.</title>
        <authorList>
            <person name="Muangham S."/>
        </authorList>
    </citation>
    <scope>NUCLEOTIDE SEQUENCE [LARGE SCALE GENOMIC DNA]</scope>
    <source>
        <strain evidence="3 4">RS15-1S</strain>
    </source>
</reference>
<evidence type="ECO:0000313" key="4">
    <source>
        <dbReference type="Proteomes" id="UP000267536"/>
    </source>
</evidence>
<dbReference type="Pfam" id="PF13827">
    <property type="entry name" value="DUF4189"/>
    <property type="match status" value="1"/>
</dbReference>
<accession>A0A3N4G2E8</accession>
<gene>
    <name evidence="3" type="ORF">EF294_20925</name>
</gene>
<dbReference type="Proteomes" id="UP000267536">
    <property type="component" value="Unassembled WGS sequence"/>
</dbReference>
<evidence type="ECO:0000259" key="2">
    <source>
        <dbReference type="Pfam" id="PF13827"/>
    </source>
</evidence>
<proteinExistence type="predicted"/>
<feature type="domain" description="DUF4189" evidence="2">
    <location>
        <begin position="40"/>
        <end position="125"/>
    </location>
</feature>
<organism evidence="3 4">
    <name type="scientific">Gordonia oryzae</name>
    <dbReference type="NCBI Taxonomy" id="2487349"/>
    <lineage>
        <taxon>Bacteria</taxon>
        <taxon>Bacillati</taxon>
        <taxon>Actinomycetota</taxon>
        <taxon>Actinomycetes</taxon>
        <taxon>Mycobacteriales</taxon>
        <taxon>Gordoniaceae</taxon>
        <taxon>Gordonia</taxon>
    </lineage>
</organism>
<dbReference type="EMBL" id="RKMH01000024">
    <property type="protein sequence ID" value="RPA56428.1"/>
    <property type="molecule type" value="Genomic_DNA"/>
</dbReference>